<organism evidence="3">
    <name type="scientific">Laccaria bicolor (strain S238N-H82 / ATCC MYA-4686)</name>
    <name type="common">Bicoloured deceiver</name>
    <name type="synonym">Laccaria laccata var. bicolor</name>
    <dbReference type="NCBI Taxonomy" id="486041"/>
    <lineage>
        <taxon>Eukaryota</taxon>
        <taxon>Fungi</taxon>
        <taxon>Dikarya</taxon>
        <taxon>Basidiomycota</taxon>
        <taxon>Agaricomycotina</taxon>
        <taxon>Agaricomycetes</taxon>
        <taxon>Agaricomycetidae</taxon>
        <taxon>Agaricales</taxon>
        <taxon>Agaricineae</taxon>
        <taxon>Hydnangiaceae</taxon>
        <taxon>Laccaria</taxon>
    </lineage>
</organism>
<dbReference type="HOGENOM" id="CLU_1349135_0_0_1"/>
<keyword evidence="1" id="KW-0472">Membrane</keyword>
<dbReference type="EMBL" id="DS547128">
    <property type="protein sequence ID" value="EDR02758.1"/>
    <property type="molecule type" value="Genomic_DNA"/>
</dbReference>
<sequence>MGDEVSSRSTLSQIPSTNSRNVSIAGESTLSAVGSSIYNTSIDTAHNLEPALDVGNFPRTISRPSDARLRFADTKKNKFWVTIKNFLPRCSILIAAVVMISIGVARGGSAYGIYVEGESTVQLQGTNEFDITGFDESYGIAVKCGSKVDMAAGSTTKIRIDGDPVS</sequence>
<dbReference type="OrthoDB" id="10419396at2759"/>
<dbReference type="KEGG" id="lbc:LACBIDRAFT_295359"/>
<dbReference type="InParanoid" id="B0DRB7"/>
<dbReference type="GeneID" id="6082105"/>
<evidence type="ECO:0000313" key="2">
    <source>
        <dbReference type="EMBL" id="EDR02758.1"/>
    </source>
</evidence>
<dbReference type="RefSeq" id="XP_001886468.1">
    <property type="nucleotide sequence ID" value="XM_001886433.1"/>
</dbReference>
<gene>
    <name evidence="2" type="ORF">LACBIDRAFT_295359</name>
</gene>
<reference evidence="2 3" key="1">
    <citation type="journal article" date="2008" name="Nature">
        <title>The genome of Laccaria bicolor provides insights into mycorrhizal symbiosis.</title>
        <authorList>
            <person name="Martin F."/>
            <person name="Aerts A."/>
            <person name="Ahren D."/>
            <person name="Brun A."/>
            <person name="Danchin E.G.J."/>
            <person name="Duchaussoy F."/>
            <person name="Gibon J."/>
            <person name="Kohler A."/>
            <person name="Lindquist E."/>
            <person name="Pereda V."/>
            <person name="Salamov A."/>
            <person name="Shapiro H.J."/>
            <person name="Wuyts J."/>
            <person name="Blaudez D."/>
            <person name="Buee M."/>
            <person name="Brokstein P."/>
            <person name="Canbaeck B."/>
            <person name="Cohen D."/>
            <person name="Courty P.E."/>
            <person name="Coutinho P.M."/>
            <person name="Delaruelle C."/>
            <person name="Detter J.C."/>
            <person name="Deveau A."/>
            <person name="DiFazio S."/>
            <person name="Duplessis S."/>
            <person name="Fraissinet-Tachet L."/>
            <person name="Lucic E."/>
            <person name="Frey-Klett P."/>
            <person name="Fourrey C."/>
            <person name="Feussner I."/>
            <person name="Gay G."/>
            <person name="Grimwood J."/>
            <person name="Hoegger P.J."/>
            <person name="Jain P."/>
            <person name="Kilaru S."/>
            <person name="Labbe J."/>
            <person name="Lin Y.C."/>
            <person name="Legue V."/>
            <person name="Le Tacon F."/>
            <person name="Marmeisse R."/>
            <person name="Melayah D."/>
            <person name="Montanini B."/>
            <person name="Muratet M."/>
            <person name="Nehls U."/>
            <person name="Niculita-Hirzel H."/>
            <person name="Oudot-Le Secq M.P."/>
            <person name="Peter M."/>
            <person name="Quesneville H."/>
            <person name="Rajashekar B."/>
            <person name="Reich M."/>
            <person name="Rouhier N."/>
            <person name="Schmutz J."/>
            <person name="Yin T."/>
            <person name="Chalot M."/>
            <person name="Henrissat B."/>
            <person name="Kuees U."/>
            <person name="Lucas S."/>
            <person name="Van de Peer Y."/>
            <person name="Podila G.K."/>
            <person name="Polle A."/>
            <person name="Pukkila P.J."/>
            <person name="Richardson P.M."/>
            <person name="Rouze P."/>
            <person name="Sanders I.R."/>
            <person name="Stajich J.E."/>
            <person name="Tunlid A."/>
            <person name="Tuskan G."/>
            <person name="Grigoriev I.V."/>
        </authorList>
    </citation>
    <scope>NUCLEOTIDE SEQUENCE [LARGE SCALE GENOMIC DNA]</scope>
    <source>
        <strain evidence="3">S238N-H82 / ATCC MYA-4686</strain>
    </source>
</reference>
<keyword evidence="1" id="KW-1133">Transmembrane helix</keyword>
<keyword evidence="3" id="KW-1185">Reference proteome</keyword>
<protein>
    <submittedName>
        <fullName evidence="2">Predicted protein</fullName>
    </submittedName>
</protein>
<feature type="transmembrane region" description="Helical" evidence="1">
    <location>
        <begin position="86"/>
        <end position="105"/>
    </location>
</feature>
<keyword evidence="1" id="KW-0812">Transmembrane</keyword>
<evidence type="ECO:0000313" key="3">
    <source>
        <dbReference type="Proteomes" id="UP000001194"/>
    </source>
</evidence>
<proteinExistence type="predicted"/>
<evidence type="ECO:0000256" key="1">
    <source>
        <dbReference type="SAM" id="Phobius"/>
    </source>
</evidence>
<dbReference type="Proteomes" id="UP000001194">
    <property type="component" value="Unassembled WGS sequence"/>
</dbReference>
<name>B0DRB7_LACBS</name>
<accession>B0DRB7</accession>
<dbReference type="AlphaFoldDB" id="B0DRB7"/>